<gene>
    <name evidence="1" type="ORF">CHS0354_003723</name>
</gene>
<organism evidence="1 2">
    <name type="scientific">Potamilus streckersoni</name>
    <dbReference type="NCBI Taxonomy" id="2493646"/>
    <lineage>
        <taxon>Eukaryota</taxon>
        <taxon>Metazoa</taxon>
        <taxon>Spiralia</taxon>
        <taxon>Lophotrochozoa</taxon>
        <taxon>Mollusca</taxon>
        <taxon>Bivalvia</taxon>
        <taxon>Autobranchia</taxon>
        <taxon>Heteroconchia</taxon>
        <taxon>Palaeoheterodonta</taxon>
        <taxon>Unionida</taxon>
        <taxon>Unionoidea</taxon>
        <taxon>Unionidae</taxon>
        <taxon>Ambleminae</taxon>
        <taxon>Lampsilini</taxon>
        <taxon>Potamilus</taxon>
    </lineage>
</organism>
<evidence type="ECO:0000313" key="2">
    <source>
        <dbReference type="Proteomes" id="UP001195483"/>
    </source>
</evidence>
<proteinExistence type="predicted"/>
<protein>
    <submittedName>
        <fullName evidence="1">Uncharacterized protein</fullName>
    </submittedName>
</protein>
<name>A0AAE0SN43_9BIVA</name>
<accession>A0AAE0SN43</accession>
<reference evidence="1" key="1">
    <citation type="journal article" date="2021" name="Genome Biol. Evol.">
        <title>A High-Quality Reference Genome for a Parasitic Bivalve with Doubly Uniparental Inheritance (Bivalvia: Unionida).</title>
        <authorList>
            <person name="Smith C.H."/>
        </authorList>
    </citation>
    <scope>NUCLEOTIDE SEQUENCE</scope>
    <source>
        <strain evidence="1">CHS0354</strain>
    </source>
</reference>
<feature type="non-terminal residue" evidence="1">
    <location>
        <position position="68"/>
    </location>
</feature>
<dbReference type="Proteomes" id="UP001195483">
    <property type="component" value="Unassembled WGS sequence"/>
</dbReference>
<sequence>MDFTDTMTFVVPILSAHQPYKVTIDFKRTDASETEDRTLSLSKRPESVLLTCNPGPVIALYGPDDVHT</sequence>
<dbReference type="EMBL" id="JAEAOA010000291">
    <property type="protein sequence ID" value="KAK3594999.1"/>
    <property type="molecule type" value="Genomic_DNA"/>
</dbReference>
<reference evidence="1" key="2">
    <citation type="journal article" date="2021" name="Genome Biol. Evol.">
        <title>Developing a high-quality reference genome for a parasitic bivalve with doubly uniparental inheritance (Bivalvia: Unionida).</title>
        <authorList>
            <person name="Smith C.H."/>
        </authorList>
    </citation>
    <scope>NUCLEOTIDE SEQUENCE</scope>
    <source>
        <strain evidence="1">CHS0354</strain>
        <tissue evidence="1">Mantle</tissue>
    </source>
</reference>
<dbReference type="AlphaFoldDB" id="A0AAE0SN43"/>
<keyword evidence="2" id="KW-1185">Reference proteome</keyword>
<evidence type="ECO:0000313" key="1">
    <source>
        <dbReference type="EMBL" id="KAK3594999.1"/>
    </source>
</evidence>
<reference evidence="1" key="3">
    <citation type="submission" date="2023-05" db="EMBL/GenBank/DDBJ databases">
        <authorList>
            <person name="Smith C.H."/>
        </authorList>
    </citation>
    <scope>NUCLEOTIDE SEQUENCE</scope>
    <source>
        <strain evidence="1">CHS0354</strain>
        <tissue evidence="1">Mantle</tissue>
    </source>
</reference>
<comment type="caution">
    <text evidence="1">The sequence shown here is derived from an EMBL/GenBank/DDBJ whole genome shotgun (WGS) entry which is preliminary data.</text>
</comment>